<dbReference type="InterPro" id="IPR029058">
    <property type="entry name" value="AB_hydrolase_fold"/>
</dbReference>
<feature type="region of interest" description="Disordered" evidence="4">
    <location>
        <begin position="1"/>
        <end position="26"/>
    </location>
</feature>
<dbReference type="Proteomes" id="UP000095280">
    <property type="component" value="Unplaced"/>
</dbReference>
<evidence type="ECO:0000313" key="6">
    <source>
        <dbReference type="Proteomes" id="UP000095280"/>
    </source>
</evidence>
<dbReference type="AlphaFoldDB" id="A0A1I8F227"/>
<dbReference type="SUPFAM" id="SSF53474">
    <property type="entry name" value="alpha/beta-Hydrolases"/>
    <property type="match status" value="2"/>
</dbReference>
<evidence type="ECO:0000256" key="3">
    <source>
        <dbReference type="ARBA" id="ARBA00022801"/>
    </source>
</evidence>
<name>A0A1I8F227_9PLAT</name>
<dbReference type="GO" id="GO:0005615">
    <property type="term" value="C:extracellular space"/>
    <property type="evidence" value="ECO:0007669"/>
    <property type="project" value="TreeGrafter"/>
</dbReference>
<dbReference type="GO" id="GO:0019695">
    <property type="term" value="P:choline metabolic process"/>
    <property type="evidence" value="ECO:0007669"/>
    <property type="project" value="TreeGrafter"/>
</dbReference>
<evidence type="ECO:0000313" key="7">
    <source>
        <dbReference type="WBParaSite" id="maker-unitig_14088-snap-gene-0.3-mRNA-1"/>
    </source>
</evidence>
<dbReference type="InterPro" id="IPR002018">
    <property type="entry name" value="CarbesteraseB"/>
</dbReference>
<dbReference type="Gene3D" id="3.40.50.1820">
    <property type="entry name" value="alpha/beta hydrolase"/>
    <property type="match status" value="2"/>
</dbReference>
<feature type="region of interest" description="Disordered" evidence="4">
    <location>
        <begin position="66"/>
        <end position="85"/>
    </location>
</feature>
<keyword evidence="3" id="KW-0378">Hydrolase</keyword>
<proteinExistence type="inferred from homology"/>
<dbReference type="WBParaSite" id="maker-unitig_14088-snap-gene-0.3-mRNA-1">
    <property type="protein sequence ID" value="maker-unitig_14088-snap-gene-0.3-mRNA-1"/>
    <property type="gene ID" value="maker-unitig_14088-snap-gene-0.3"/>
</dbReference>
<feature type="domain" description="Carboxylesterase type B" evidence="5">
    <location>
        <begin position="1012"/>
        <end position="1210"/>
    </location>
</feature>
<protein>
    <submittedName>
        <fullName evidence="7">COesterase domain-containing protein</fullName>
    </submittedName>
</protein>
<feature type="domain" description="Carboxylesterase type B" evidence="5">
    <location>
        <begin position="565"/>
        <end position="834"/>
    </location>
</feature>
<comment type="similarity">
    <text evidence="1">Belongs to the type-B carboxylesterase/lipase family.</text>
</comment>
<evidence type="ECO:0000256" key="4">
    <source>
        <dbReference type="SAM" id="MobiDB-lite"/>
    </source>
</evidence>
<keyword evidence="6" id="KW-1185">Reference proteome</keyword>
<organism evidence="6 7">
    <name type="scientific">Macrostomum lignano</name>
    <dbReference type="NCBI Taxonomy" id="282301"/>
    <lineage>
        <taxon>Eukaryota</taxon>
        <taxon>Metazoa</taxon>
        <taxon>Spiralia</taxon>
        <taxon>Lophotrochozoa</taxon>
        <taxon>Platyhelminthes</taxon>
        <taxon>Rhabditophora</taxon>
        <taxon>Macrostomorpha</taxon>
        <taxon>Macrostomida</taxon>
        <taxon>Macrostomidae</taxon>
        <taxon>Macrostomum</taxon>
    </lineage>
</organism>
<dbReference type="PANTHER" id="PTHR43918">
    <property type="entry name" value="ACETYLCHOLINESTERASE"/>
    <property type="match status" value="1"/>
</dbReference>
<sequence length="1245" mass="133031">GVAKAEGLNQSDAGVQAGLGGKRGARSPAANLELGNALAGLGQAQVQPIGCTKRSELMMSQCSELMMSQSSELDETRPPTRRRSGELLGNAGLQLRPALRSSGYLPAAPQLAVLKAGRPAGKTTGHRCPTACRAQRWAPFQLSPTVQAAPPRPDALKKSPTACCSAAWSAACGSSASTASSSCTAFADSSAGSGGVDGGATAALEATARSGLGRGAGTTPAGAGERRLGLRLLRHRPCFDRTLVPYIPHLGQVIARMMSLFERVTAWPYGCLHPGASCGPESLLLLSVSGSRPGAGGCRSPRPGSSCSAPAGLQLHPVSSCCTWRNFFTYHLLVSFADCCWPIVVELPPARILAEDTSAFGTFVNGDYGDFPPMRVAGIAAVAVAFLLTFVPEGWQRRLARLCHLDQYTADSRKVRGDSLLANRVEHRNRPSVMLTEVSRLSLLLLLLAATLRSNGQLLSTSVVGEVQVQHQNATIIGQEIRLTYHNNTDHRVRRCDSSRRSRSLGDAEHQRHSAAACLPVWRLQQHGRPSEDCLHLSVRSRDLAGQAAGADPARQPGVGVELGDVFSAIHGVVLATVQSRQGVLGYLSFDGVPDNLGLRDQLLAIQFLEEAVGSFGGDAARVSLAGHGNAAAAAGLLAVADGSDGSLFQRVAMLGGSIASPLAWSDSPDEAQKLGWQLANQLACNLSSPEESLNCLVAVSVEQLLLAAASVSPDGFVPLGSGEMFPNGSGGPLDLWRQGSNFSVLTGAAVNSGGPRADAALEGGQWPDVTESVFNQIVSQEFLHFPRVHTQTSPCGQNFLRLSLADWPTKKFGEAVRPLLAQAIGDFRYACPAAGDLLQAPSTEPRLRLPDERHGSHRFTRGITALTCVLLLGRAAGCEPISRRTREPGQHHDGPPLRFDARTDAELGWLNGTEFMILPSTRANDEFVERADSLPDGFGLEPGRCPMWKHEMPFHNRLCGPDAGLLTAQFDNSMAAEPKQAQEVPEFEQKEWITWWSLRNYSITVVGYGSVLWRDDTNRGRHHPDQFWALPYAGAARLGELRFANPKPLSGTSKLMILLCGTSSCRACLRDCLYLNIWTPVHSDLSEDDLPVIVFLHGGFFQFGAVSDWRGHRVLDSAKLLLVTVAYRVGAFALPVAGQQHGVGEFRPARSGGGWIRYNIEKFGGSRTKVTLMGVEAGAASIGYHLARSPVLFQRAVLLTGSPYMPYQCPTIRPASGSSTSVCSERAQLRLRRHTGLPSRAQSA</sequence>
<evidence type="ECO:0000259" key="5">
    <source>
        <dbReference type="Pfam" id="PF00135"/>
    </source>
</evidence>
<dbReference type="GO" id="GO:0006581">
    <property type="term" value="P:acetylcholine catabolic process"/>
    <property type="evidence" value="ECO:0007669"/>
    <property type="project" value="TreeGrafter"/>
</dbReference>
<dbReference type="InterPro" id="IPR050654">
    <property type="entry name" value="AChE-related_enzymes"/>
</dbReference>
<accession>A0A1I8F227</accession>
<dbReference type="PANTHER" id="PTHR43918:SF4">
    <property type="entry name" value="CARBOXYLIC ESTER HYDROLASE"/>
    <property type="match status" value="1"/>
</dbReference>
<dbReference type="Pfam" id="PF00135">
    <property type="entry name" value="COesterase"/>
    <property type="match status" value="2"/>
</dbReference>
<evidence type="ECO:0000256" key="1">
    <source>
        <dbReference type="ARBA" id="ARBA00005964"/>
    </source>
</evidence>
<dbReference type="GO" id="GO:0003990">
    <property type="term" value="F:acetylcholinesterase activity"/>
    <property type="evidence" value="ECO:0007669"/>
    <property type="project" value="TreeGrafter"/>
</dbReference>
<dbReference type="GO" id="GO:0005886">
    <property type="term" value="C:plasma membrane"/>
    <property type="evidence" value="ECO:0007669"/>
    <property type="project" value="TreeGrafter"/>
</dbReference>
<reference evidence="7" key="1">
    <citation type="submission" date="2016-11" db="UniProtKB">
        <authorList>
            <consortium name="WormBaseParasite"/>
        </authorList>
    </citation>
    <scope>IDENTIFICATION</scope>
</reference>
<keyword evidence="2" id="KW-0719">Serine esterase</keyword>
<evidence type="ECO:0000256" key="2">
    <source>
        <dbReference type="ARBA" id="ARBA00022487"/>
    </source>
</evidence>